<protein>
    <submittedName>
        <fullName evidence="1">(northern house mosquito) hypothetical protein</fullName>
    </submittedName>
</protein>
<reference evidence="1" key="1">
    <citation type="submission" date="2021-05" db="EMBL/GenBank/DDBJ databases">
        <authorList>
            <person name="Alioto T."/>
            <person name="Alioto T."/>
            <person name="Gomez Garrido J."/>
        </authorList>
    </citation>
    <scope>NUCLEOTIDE SEQUENCE</scope>
</reference>
<sequence length="112" mass="12321">MNLGLGSAGTSFGVAKSTRIISDLLSATNRKVCSTCCRFRQRTALWSSYRCRYVVGGTDHSSSVRSPRRCGNLRNARFSFSPSASEEYLIERHCKRTFLAGSERTPASCQGS</sequence>
<proteinExistence type="predicted"/>
<name>A0A8D8BNJ3_CULPI</name>
<accession>A0A8D8BNJ3</accession>
<evidence type="ECO:0000313" key="1">
    <source>
        <dbReference type="EMBL" id="CAG6476740.1"/>
    </source>
</evidence>
<dbReference type="AlphaFoldDB" id="A0A8D8BNJ3"/>
<organism evidence="1">
    <name type="scientific">Culex pipiens</name>
    <name type="common">House mosquito</name>
    <dbReference type="NCBI Taxonomy" id="7175"/>
    <lineage>
        <taxon>Eukaryota</taxon>
        <taxon>Metazoa</taxon>
        <taxon>Ecdysozoa</taxon>
        <taxon>Arthropoda</taxon>
        <taxon>Hexapoda</taxon>
        <taxon>Insecta</taxon>
        <taxon>Pterygota</taxon>
        <taxon>Neoptera</taxon>
        <taxon>Endopterygota</taxon>
        <taxon>Diptera</taxon>
        <taxon>Nematocera</taxon>
        <taxon>Culicoidea</taxon>
        <taxon>Culicidae</taxon>
        <taxon>Culicinae</taxon>
        <taxon>Culicini</taxon>
        <taxon>Culex</taxon>
        <taxon>Culex</taxon>
    </lineage>
</organism>
<dbReference type="EMBL" id="HBUE01079150">
    <property type="protein sequence ID" value="CAG6476740.1"/>
    <property type="molecule type" value="Transcribed_RNA"/>
</dbReference>
<dbReference type="EMBL" id="HBUE01079141">
    <property type="protein sequence ID" value="CAG6476736.1"/>
    <property type="molecule type" value="Transcribed_RNA"/>
</dbReference>